<evidence type="ECO:0000256" key="7">
    <source>
        <dbReference type="PROSITE-ProRule" id="PRU00221"/>
    </source>
</evidence>
<dbReference type="InterPro" id="IPR015943">
    <property type="entry name" value="WD40/YVTN_repeat-like_dom_sf"/>
</dbReference>
<dbReference type="PROSITE" id="PS50178">
    <property type="entry name" value="ZF_FYVE"/>
    <property type="match status" value="1"/>
</dbReference>
<dbReference type="InterPro" id="IPR000409">
    <property type="entry name" value="BEACH_dom"/>
</dbReference>
<dbReference type="InterPro" id="IPR011011">
    <property type="entry name" value="Znf_FYVE_PHD"/>
</dbReference>
<evidence type="ECO:0000256" key="3">
    <source>
        <dbReference type="ARBA" id="ARBA00022737"/>
    </source>
</evidence>
<dbReference type="Pfam" id="PF02138">
    <property type="entry name" value="Beach"/>
    <property type="match status" value="1"/>
</dbReference>
<feature type="compositionally biased region" description="Low complexity" evidence="8">
    <location>
        <begin position="12"/>
        <end position="22"/>
    </location>
</feature>
<dbReference type="SMART" id="SM00320">
    <property type="entry name" value="WD40"/>
    <property type="match status" value="5"/>
</dbReference>
<protein>
    <recommendedName>
        <fullName evidence="14">WD repeat and FYVE domain-containing protein 3</fullName>
    </recommendedName>
</protein>
<dbReference type="PROSITE" id="PS50294">
    <property type="entry name" value="WD_REPEATS_REGION"/>
    <property type="match status" value="2"/>
</dbReference>
<evidence type="ECO:0008006" key="14">
    <source>
        <dbReference type="Google" id="ProtNLM"/>
    </source>
</evidence>
<feature type="domain" description="BEACH" evidence="10">
    <location>
        <begin position="3089"/>
        <end position="3380"/>
    </location>
</feature>
<keyword evidence="4 6" id="KW-0863">Zinc-finger</keyword>
<evidence type="ECO:0000256" key="2">
    <source>
        <dbReference type="ARBA" id="ARBA00022723"/>
    </source>
</evidence>
<dbReference type="InterPro" id="IPR013083">
    <property type="entry name" value="Znf_RING/FYVE/PHD"/>
</dbReference>
<feature type="domain" description="FYVE-type" evidence="9">
    <location>
        <begin position="3758"/>
        <end position="3818"/>
    </location>
</feature>
<dbReference type="CDD" id="cd01201">
    <property type="entry name" value="PH_BEACH"/>
    <property type="match status" value="1"/>
</dbReference>
<feature type="repeat" description="WD" evidence="7">
    <location>
        <begin position="3509"/>
        <end position="3550"/>
    </location>
</feature>
<dbReference type="Gene3D" id="3.30.40.10">
    <property type="entry name" value="Zinc/RING finger domain, C3HC4 (zinc finger)"/>
    <property type="match status" value="1"/>
</dbReference>
<keyword evidence="13" id="KW-1185">Reference proteome</keyword>
<feature type="compositionally biased region" description="Polar residues" evidence="8">
    <location>
        <begin position="2194"/>
        <end position="2207"/>
    </location>
</feature>
<dbReference type="InterPro" id="IPR019775">
    <property type="entry name" value="WD40_repeat_CS"/>
</dbReference>
<dbReference type="PANTHER" id="PTHR46108:SF4">
    <property type="entry name" value="BLUE CHEESE"/>
    <property type="match status" value="1"/>
</dbReference>
<dbReference type="PROSITE" id="PS00678">
    <property type="entry name" value="WD_REPEATS_1"/>
    <property type="match status" value="1"/>
</dbReference>
<evidence type="ECO:0000256" key="8">
    <source>
        <dbReference type="SAM" id="MobiDB-lite"/>
    </source>
</evidence>
<gene>
    <name evidence="12" type="ORF">CSSPJE1EN2_LOCUS22323</name>
</gene>
<dbReference type="InterPro" id="IPR000306">
    <property type="entry name" value="Znf_FYVE"/>
</dbReference>
<dbReference type="SUPFAM" id="SSF81837">
    <property type="entry name" value="BEACH domain"/>
    <property type="match status" value="1"/>
</dbReference>
<dbReference type="SUPFAM" id="SSF50978">
    <property type="entry name" value="WD40 repeat-like"/>
    <property type="match status" value="1"/>
</dbReference>
<proteinExistence type="predicted"/>
<dbReference type="InterPro" id="IPR013320">
    <property type="entry name" value="ConA-like_dom_sf"/>
</dbReference>
<keyword evidence="3" id="KW-0677">Repeat</keyword>
<keyword evidence="2" id="KW-0479">Metal-binding</keyword>
<feature type="compositionally biased region" description="Polar residues" evidence="8">
    <location>
        <begin position="2799"/>
        <end position="2819"/>
    </location>
</feature>
<dbReference type="SMART" id="SM00064">
    <property type="entry name" value="FYVE"/>
    <property type="match status" value="1"/>
</dbReference>
<accession>A0ABP1BWX4</accession>
<dbReference type="InterPro" id="IPR001680">
    <property type="entry name" value="WD40_rpt"/>
</dbReference>
<feature type="region of interest" description="Disordered" evidence="8">
    <location>
        <begin position="2101"/>
        <end position="2145"/>
    </location>
</feature>
<reference evidence="12" key="1">
    <citation type="submission" date="2024-03" db="EMBL/GenBank/DDBJ databases">
        <authorList>
            <consortium name="ELIXIR-Norway"/>
            <consortium name="Elixir Norway"/>
        </authorList>
    </citation>
    <scope>NUCLEOTIDE SEQUENCE</scope>
</reference>
<feature type="region of interest" description="Disordered" evidence="8">
    <location>
        <begin position="1"/>
        <end position="23"/>
    </location>
</feature>
<feature type="compositionally biased region" description="Polar residues" evidence="8">
    <location>
        <begin position="2134"/>
        <end position="2145"/>
    </location>
</feature>
<dbReference type="SUPFAM" id="SSF57903">
    <property type="entry name" value="FYVE/PHD zinc finger"/>
    <property type="match status" value="1"/>
</dbReference>
<dbReference type="InterPro" id="IPR036372">
    <property type="entry name" value="BEACH_dom_sf"/>
</dbReference>
<evidence type="ECO:0000259" key="10">
    <source>
        <dbReference type="PROSITE" id="PS50197"/>
    </source>
</evidence>
<dbReference type="PROSITE" id="PS51783">
    <property type="entry name" value="PH_BEACH"/>
    <property type="match status" value="1"/>
</dbReference>
<evidence type="ECO:0000256" key="5">
    <source>
        <dbReference type="ARBA" id="ARBA00022833"/>
    </source>
</evidence>
<dbReference type="PANTHER" id="PTHR46108">
    <property type="entry name" value="BLUE CHEESE"/>
    <property type="match status" value="1"/>
</dbReference>
<dbReference type="InterPro" id="IPR051944">
    <property type="entry name" value="BEACH_domain_protein"/>
</dbReference>
<dbReference type="InterPro" id="IPR023362">
    <property type="entry name" value="PH-BEACH_dom"/>
</dbReference>
<dbReference type="InterPro" id="IPR011989">
    <property type="entry name" value="ARM-like"/>
</dbReference>
<dbReference type="Gene3D" id="2.130.10.10">
    <property type="entry name" value="YVTN repeat-like/Quinoprotein amine dehydrogenase"/>
    <property type="match status" value="1"/>
</dbReference>
<evidence type="ECO:0000256" key="1">
    <source>
        <dbReference type="ARBA" id="ARBA00022574"/>
    </source>
</evidence>
<dbReference type="InterPro" id="IPR036322">
    <property type="entry name" value="WD40_repeat_dom_sf"/>
</dbReference>
<evidence type="ECO:0000256" key="4">
    <source>
        <dbReference type="ARBA" id="ARBA00022771"/>
    </source>
</evidence>
<feature type="region of interest" description="Disordered" evidence="8">
    <location>
        <begin position="2785"/>
        <end position="2832"/>
    </location>
</feature>
<dbReference type="SUPFAM" id="SSF48371">
    <property type="entry name" value="ARM repeat"/>
    <property type="match status" value="1"/>
</dbReference>
<feature type="region of interest" description="Disordered" evidence="8">
    <location>
        <begin position="2184"/>
        <end position="2207"/>
    </location>
</feature>
<keyword evidence="5" id="KW-0862">Zinc</keyword>
<dbReference type="SUPFAM" id="SSF49899">
    <property type="entry name" value="Concanavalin A-like lectins/glucanases"/>
    <property type="match status" value="1"/>
</dbReference>
<dbReference type="Gene3D" id="1.25.10.10">
    <property type="entry name" value="Leucine-rich Repeat Variant"/>
    <property type="match status" value="1"/>
</dbReference>
<evidence type="ECO:0000259" key="9">
    <source>
        <dbReference type="PROSITE" id="PS50178"/>
    </source>
</evidence>
<feature type="compositionally biased region" description="Low complexity" evidence="8">
    <location>
        <begin position="2117"/>
        <end position="2127"/>
    </location>
</feature>
<dbReference type="PROSITE" id="PS50082">
    <property type="entry name" value="WD_REPEATS_2"/>
    <property type="match status" value="2"/>
</dbReference>
<feature type="compositionally biased region" description="Basic and acidic residues" evidence="8">
    <location>
        <begin position="1"/>
        <end position="11"/>
    </location>
</feature>
<evidence type="ECO:0000256" key="6">
    <source>
        <dbReference type="PROSITE-ProRule" id="PRU00091"/>
    </source>
</evidence>
<organism evidence="12 13">
    <name type="scientific">Sphagnum jensenii</name>
    <dbReference type="NCBI Taxonomy" id="128206"/>
    <lineage>
        <taxon>Eukaryota</taxon>
        <taxon>Viridiplantae</taxon>
        <taxon>Streptophyta</taxon>
        <taxon>Embryophyta</taxon>
        <taxon>Bryophyta</taxon>
        <taxon>Sphagnophytina</taxon>
        <taxon>Sphagnopsida</taxon>
        <taxon>Sphagnales</taxon>
        <taxon>Sphagnaceae</taxon>
        <taxon>Sphagnum</taxon>
    </lineage>
</organism>
<feature type="repeat" description="WD" evidence="7">
    <location>
        <begin position="3463"/>
        <end position="3504"/>
    </location>
</feature>
<dbReference type="Pfam" id="PF01363">
    <property type="entry name" value="FYVE"/>
    <property type="match status" value="1"/>
</dbReference>
<dbReference type="Proteomes" id="UP001497522">
    <property type="component" value="Chromosome 8"/>
</dbReference>
<name>A0ABP1BWX4_9BRYO</name>
<dbReference type="InterPro" id="IPR016024">
    <property type="entry name" value="ARM-type_fold"/>
</dbReference>
<dbReference type="Gene3D" id="1.10.1540.10">
    <property type="entry name" value="BEACH domain"/>
    <property type="match status" value="1"/>
</dbReference>
<dbReference type="PROSITE" id="PS50197">
    <property type="entry name" value="BEACH"/>
    <property type="match status" value="1"/>
</dbReference>
<evidence type="ECO:0000259" key="11">
    <source>
        <dbReference type="PROSITE" id="PS51783"/>
    </source>
</evidence>
<dbReference type="InterPro" id="IPR017455">
    <property type="entry name" value="Znf_FYVE-rel"/>
</dbReference>
<keyword evidence="1 7" id="KW-0853">WD repeat</keyword>
<dbReference type="Pfam" id="PF00400">
    <property type="entry name" value="WD40"/>
    <property type="match status" value="2"/>
</dbReference>
<feature type="domain" description="BEACH-type PH" evidence="11">
    <location>
        <begin position="2895"/>
        <end position="3064"/>
    </location>
</feature>
<evidence type="ECO:0000313" key="12">
    <source>
        <dbReference type="EMBL" id="CAK9880924.1"/>
    </source>
</evidence>
<dbReference type="InterPro" id="IPR011993">
    <property type="entry name" value="PH-like_dom_sf"/>
</dbReference>
<dbReference type="SMART" id="SM01026">
    <property type="entry name" value="Beach"/>
    <property type="match status" value="1"/>
</dbReference>
<dbReference type="Gene3D" id="2.30.29.30">
    <property type="entry name" value="Pleckstrin-homology domain (PH domain)/Phosphotyrosine-binding domain (PTB)"/>
    <property type="match status" value="1"/>
</dbReference>
<dbReference type="EMBL" id="OZ023709">
    <property type="protein sequence ID" value="CAK9880924.1"/>
    <property type="molecule type" value="Genomic_DNA"/>
</dbReference>
<evidence type="ECO:0000313" key="13">
    <source>
        <dbReference type="Proteomes" id="UP001497522"/>
    </source>
</evidence>
<sequence length="3859" mass="427059">MKWLGRIREKVSNSSPSPRPNRLFLDEGTTSSSIVRYFGSNKNLHVLGSVREKNESEQDFKRAWDDFRAANSDKEKEEALEKTLSLFCKIARRNSNPAELALTLVDVRVFGFVVARALVTDIERLRKASPNGQLQPNDILNFFIDGRKGESSFGANLLFALEGLVAPPLDVQPLLDAGLLSSLVLVLHRLLSSAVSASCVTAPLTTLDGLKLTDDIGDESRRAMVEGGVVHIMKALAQHPVAAQSLAEDDSLQLMFHMIALGGTIPMLSHSDSFKKIAATTPPLHLAQLHRHVMQILGLLLTSDNGSTAKYIETHELVEVLLTPVMDFDAHTGDASYTVGVVSLLLNCIQLSCRSESGEVSLKHNFQTGRGYFYCEQLALRIVESSAESKGQGGRVSGRSSSNQEPAGCLPPPLIRLLDIMVDLAQTGSRASGISLAGIGGKAGKPSPGAKSVSLSSRHFPPLLEVAGSGGVDETELDGKVRDVNAVQFFQDVFLKTDNVTLQLELLDRLLALFAGHSDNYILVQELRTMPLFIQNMGNFPPILQERVLKVLEYAVTVANCVPEQELLSLTYLLQQPLLSPLRVTVLSFFEKLLSFDRHYKKVFREVGVLDLLMDDVKQCEPPACAALHLLTLKPIRANSMSILELKKDSCLSPPSPREIPSKKAPQELQIFEDEATLGLAWNCLLSLLRKSEGNQMLFRKRNGFIEILPLLASASQRTGVLRVLSCLVSEDTSQVHSEELGLLVKVVNSGIVTGSKGRQWRVELEAKEDILWVMWRVLGANPATKIVFGEAKGFSLLLSVLESIQADEEGSRMLRRDVLFGLDESQASSTVNPSSSLHQTPETQSHMELFTALMHVLTVAVADMPVNRSFLHESLVSPAFKRLLLKSGLLCEQHEDKIAELLFDVALERVHSPSQNVQGLPALLHKEEVSGSFLILQSYQIPGSDSVYVLDPSQDVEKEEVYNASAIEALLYFLLQFSFKLQMRVLIRVERLARGSARNQDCLTSVGCVRLLLEAVRSMLQTPSTILTTTFQIVELLGSYRLSSSEVRTLGRYIWQNRDGSGGQTGKRLLEMVERMWSVGYGAESISLSSFVEFRMSVVGHACMQALLGDRTWPPAAGYSFVCWIRVEEMGSPNPEPDSNNNHPLLDSKQHSSKRAAVTSLGPVLRIFSVGSVEEKSAICTELVMNEAGMLTLATSPTSFLCFKGVRLEPGVWYHLAIVHNKPNALAGLFQSSVAYLYLNGSLRHTGKLGYSATPVCKELQVTVGTPVSQADVYPLMWQLGSCFLFEEVLSPASIFFMFVLGRRYRGTFQDMDMLQFITHEACSAANLAILESLDTEQQPPNSATTQKGDGFVRGGGMGMAASDGGSGVVWDLEKLAPFLLQLSGRRLIFAFNGSYAKATVPSATLSIVNLIDLMSAAASPLGGPRLARIHGDVHICTPCSIADNMRKVGGVAVVLAMVEAADMPVMLHLALSLLKCVLQFNSRNMRDMQACHGYHLLAIFLHRRMTLFDIRDLDILFDIASCQASVSPKPVPLQEVAVLTTTVPKTASIKEPIMRQISGVVPDLGPSPKFVSKDSSIDAELDAISFPSKFDDQGSSYGSVFDHAESFGQEGSMGAGISELGGVDTSVEDVDCIVLTNVEMVEHVLLDWTLWVTAPISVQLAILGFIERLLVRHRYHLHNMTVLRRIDLVKRLLIILQRGDVEILVVEKLVNLLALMLKDGFLPVELNTVADFVVMTFEPLGMMRGGNPNMAHEPMSTQVKVRNTLLEMLIDLQMTIKTDDAKMEEWHRLVSSKLITFLLEEAVHPTSMRWIMTLLAICLSMSTVFASKFKSTGGHQVLLHVLPSFFDSPEVYFVLFCLLFNQSVYPRQPEVRLLDFHALMPSDGKVVEICFPELLETVIAMSKATFDHLSKRSLAIQQSGNFSEFTVTLARSFSDTTEDSSEPLQGDALLHKTYAARLMGGEAAAPALVTSLLRFMVDLAKMCHPFSVACRRSELLECLVELYFACARSAGAVQAVQGALTQARNSQQGGEVPIFPEDNLLEQLAEAAAATVSPKTNGLNGHELKMRKEYSGEIVMNVFPDNDSNENYNDLYSDIPIYPPGSTTKGDEGLSFRPSSSSLGGTDSSFRWAQGGSPTASDLSNSMPAVAPKALPHVGSPVRSWLGGPLAQESFSRLRTSLSLSVPGSDGDLSSRPKSASVFSTTPVTPRSEVDSTFSEFGFDTALGRSTPTESSFATVTPKLLLQLESMGSGSGPCAAGAAAVLDLIAEVLAETLTEQPKGMSIVEAALEAVPLYVGADAILVFQGLCLGRMINFLERRLLRDEEEHPKKLDKTRWAPNLETLSWLLVDRVFMGAFAEPGGPLKVLEFLLSMLQLANSDGRVEDATPAGKGLRISLVRGATRQVEAYVQVLLKNTNRMLMFCFLPPAVMRGLLADNAFSFFRRSSDSFNQSTESMELGSSGDAGLPSQELDKGTVLQLVLANRKLIFCASNIDSELLCAFCVNVTPMVWDSEPTVRSLAVEVWKVLVLHRSPTLEDVLVQKGTQGADETDLLHGGFNLLLTAGGAKDFYEWIEESWETVRKVLDQRATIVWKDFVAGALRFPGLRIKPMEARRKKEMTRRLREMTKFDARHREQVVERHAARDSLRESIGAELRVLRQDKYGWILHAESRWVDHIQQLVHERGIWPMVAAPVDGDPDWQLCATEGPYRMRKKLERRKINQEDIGRTRIQLLELSEGRRESLETEGTPSSLNMDNDLFHLYTIGSDSQRHLGYACKEFLADFENEAEQSKAEEIEEDGDSSSARVQWSDDQPSSSSNNTAADHPPPAVAKATTSVVSVGLEAEETTAGPSNIDSPRILVPPLAVQEENPQIATETTQLLDVDIQEDGEYLIRPYLEPGEKLKFRYNCERVVGLDKRAGIFLIGEQALYVIENYSVDEEAGCIKEKGDEGEVSVIDRALGVQLDSASSLAEAGRQPSANWSEMVAAVVAGGRAWAYSSGAWGKEKVRTGQHMPHAWRMWKLESVHELLKRRYQLRPVAIELFSMDGCNDLLVFHKSERDEVFKNLIAMNLPRSSTLDMTISGVSNQDGIEGGRLFKMMAKSFSKRWQNNEISNFQYLMHLNTLAGRGYNDLTQYPVFPWILTDYESKELDLTNPAIFRSLEKPMGALHPNREDEFKKRYRNWDDPEIPRFHYGSHYSSAGTVLFYLIRMPPFSWNNKQLQGGQFDHADRLFNSLHETWLSASQGNTADVKELIPEFFYLPEFLENRFHFDFGITQCGEKVDHVVLPPWAKGSAREFVRKHREALESQYVSENLHHWIDLIFGYKQRGKAAVDATNVFYHLTYEGAVDIDTVPDPAMKAAILAQINHFGQTPCQLFLKPHPKRKWVQKLPLMPVLRHPHLLTPQEIRIVGSKVSQLVMFQDKLYIAGANRVLRPPVYDKYVAWGFPDQSLRFASYDQDKLLATHENLHDDGPVRCAGFSRDGRILVTGGEDGVVAIWRLQKDSLRLHLQKVLCAHTQAVTCLAVSQAYSLVVSASNDHSVIFWDLRSLEFVRQLPELHTPATAVHVNDMTGEIVTAAGMTLIVWSINGDCLAAVNTSQLTSDTILSITSPHVSDWMEFSWYITGHQNGSIRLWQMDFDSHSPPCVVKAQSRVLDSFSTPDHRLGTRISHTRSVIAPSTIVDFRRSGSGAFFGKGDTSSSCITGGTPEYQLVLRKVLKWHKESVTALHLSNDLKQLCSGDSGGHVVSWTLSDDAFKNPLLQASEFDECTSCQNQIVDAQKRYHCVNCGQILCVDCSSHHLVLENLGYFSPVCVCSYCYQFWKTANSSAFQDAAATESRSNQLVTESNYSNKFANLDRADSSTF</sequence>
<dbReference type="Pfam" id="PF14844">
    <property type="entry name" value="PH_BEACH"/>
    <property type="match status" value="1"/>
</dbReference>
<dbReference type="SUPFAM" id="SSF50729">
    <property type="entry name" value="PH domain-like"/>
    <property type="match status" value="1"/>
</dbReference>
<dbReference type="CDD" id="cd06071">
    <property type="entry name" value="Beach"/>
    <property type="match status" value="1"/>
</dbReference>